<accession>D9RZI5</accession>
<dbReference type="AlphaFoldDB" id="D9RZI5"/>
<keyword evidence="2 5" id="KW-0812">Transmembrane</keyword>
<feature type="transmembrane region" description="Helical" evidence="5">
    <location>
        <begin position="197"/>
        <end position="222"/>
    </location>
</feature>
<name>D9RZI5_THEOJ</name>
<feature type="transmembrane region" description="Helical" evidence="5">
    <location>
        <begin position="102"/>
        <end position="132"/>
    </location>
</feature>
<evidence type="ECO:0000259" key="6">
    <source>
        <dbReference type="PROSITE" id="PS50928"/>
    </source>
</evidence>
<evidence type="ECO:0000256" key="3">
    <source>
        <dbReference type="ARBA" id="ARBA00022989"/>
    </source>
</evidence>
<evidence type="ECO:0000256" key="1">
    <source>
        <dbReference type="ARBA" id="ARBA00004141"/>
    </source>
</evidence>
<sequence length="285" mass="31624">MNGERLRPYVMLAPVLLVEAWLIFTGIHTAFEQSLGHFPAAGLSGYSLKFYIAVLKNPDFLKSLVFSFYVAFVSSALAVILGIFLAVLLVHSPRKENLSNYLYRLPIIVPHTIAVLLVLSILSSSGILPRLLYALGLLSAENAFPGMVFDRAGIGVILTYLWKGTPFATFMVYTILKNTNPGLFEAALSLGAGRWEAFYYVVLPLLKPAVIPSFLFLFAYAFGSWEVPYLIGPTHPRALPVLAYTYYVSPELSARPYAMAVNMVMVAVSFILIYIYSRQMARAGW</sequence>
<dbReference type="OrthoDB" id="9774308at2"/>
<comment type="similarity">
    <text evidence="5">Belongs to the binding-protein-dependent transport system permease family.</text>
</comment>
<evidence type="ECO:0000256" key="4">
    <source>
        <dbReference type="ARBA" id="ARBA00023136"/>
    </source>
</evidence>
<keyword evidence="5" id="KW-0813">Transport</keyword>
<dbReference type="Pfam" id="PF00528">
    <property type="entry name" value="BPD_transp_1"/>
    <property type="match status" value="1"/>
</dbReference>
<dbReference type="PANTHER" id="PTHR43759">
    <property type="entry name" value="TREHALOSE TRANSPORT SYSTEM PERMEASE PROTEIN SUGA"/>
    <property type="match status" value="1"/>
</dbReference>
<protein>
    <submittedName>
        <fullName evidence="7">Binding-protein-dependent transport systems inner membrane component</fullName>
    </submittedName>
</protein>
<dbReference type="InterPro" id="IPR035906">
    <property type="entry name" value="MetI-like_sf"/>
</dbReference>
<dbReference type="RefSeq" id="WP_013274935.1">
    <property type="nucleotide sequence ID" value="NC_014377.1"/>
</dbReference>
<evidence type="ECO:0000256" key="2">
    <source>
        <dbReference type="ARBA" id="ARBA00022692"/>
    </source>
</evidence>
<dbReference type="CDD" id="cd06261">
    <property type="entry name" value="TM_PBP2"/>
    <property type="match status" value="1"/>
</dbReference>
<gene>
    <name evidence="7" type="ordered locus">Toce_0091</name>
</gene>
<dbReference type="InterPro" id="IPR000515">
    <property type="entry name" value="MetI-like"/>
</dbReference>
<dbReference type="PANTHER" id="PTHR43759:SF1">
    <property type="entry name" value="GLUCOSE IMPORT SYSTEM PERMEASE PROTEIN GLCT"/>
    <property type="match status" value="1"/>
</dbReference>
<dbReference type="Gene3D" id="1.10.3720.10">
    <property type="entry name" value="MetI-like"/>
    <property type="match status" value="1"/>
</dbReference>
<keyword evidence="8" id="KW-1185">Reference proteome</keyword>
<feature type="transmembrane region" description="Helical" evidence="5">
    <location>
        <begin position="12"/>
        <end position="31"/>
    </location>
</feature>
<dbReference type="GO" id="GO:0055085">
    <property type="term" value="P:transmembrane transport"/>
    <property type="evidence" value="ECO:0007669"/>
    <property type="project" value="InterPro"/>
</dbReference>
<dbReference type="eggNOG" id="COG1176">
    <property type="taxonomic scope" value="Bacteria"/>
</dbReference>
<dbReference type="STRING" id="555079.Toce_0091"/>
<proteinExistence type="inferred from homology"/>
<feature type="domain" description="ABC transmembrane type-1" evidence="6">
    <location>
        <begin position="64"/>
        <end position="276"/>
    </location>
</feature>
<dbReference type="PROSITE" id="PS50928">
    <property type="entry name" value="ABC_TM1"/>
    <property type="match status" value="1"/>
</dbReference>
<keyword evidence="3 5" id="KW-1133">Transmembrane helix</keyword>
<reference evidence="7 8" key="1">
    <citation type="journal article" date="2010" name="Stand. Genomic Sci.">
        <title>Complete genome sequence of Thermosediminibacter oceani type strain (JW/IW-1228P).</title>
        <authorList>
            <person name="Pitluck S."/>
            <person name="Yasawong M."/>
            <person name="Munk C."/>
            <person name="Nolan M."/>
            <person name="Lapidus A."/>
            <person name="Lucas S."/>
            <person name="Glavina Del Rio T."/>
            <person name="Tice H."/>
            <person name="Cheng J.F."/>
            <person name="Bruce D."/>
            <person name="Detter C."/>
            <person name="Tapia R."/>
            <person name="Han C."/>
            <person name="Goodwin L."/>
            <person name="Liolios K."/>
            <person name="Ivanova N."/>
            <person name="Mavromatis K."/>
            <person name="Mikhailova N."/>
            <person name="Pati A."/>
            <person name="Chen A."/>
            <person name="Palaniappan K."/>
            <person name="Land M."/>
            <person name="Hauser L."/>
            <person name="Chang Y.J."/>
            <person name="Jeffries C.D."/>
            <person name="Rohde M."/>
            <person name="Spring S."/>
            <person name="Sikorski J."/>
            <person name="Goker M."/>
            <person name="Woyke T."/>
            <person name="Bristow J."/>
            <person name="Eisen J.A."/>
            <person name="Markowitz V."/>
            <person name="Hugenholtz P."/>
            <person name="Kyrpides N.C."/>
            <person name="Klenk H.P."/>
        </authorList>
    </citation>
    <scope>NUCLEOTIDE SEQUENCE [LARGE SCALE GENOMIC DNA]</scope>
    <source>
        <strain evidence="8">ATCC BAA-1034 / DSM 16646 / JW/IW-1228P</strain>
    </source>
</reference>
<dbReference type="KEGG" id="toc:Toce_0091"/>
<dbReference type="InterPro" id="IPR052730">
    <property type="entry name" value="Sugar_ABC_transporter"/>
</dbReference>
<evidence type="ECO:0000313" key="8">
    <source>
        <dbReference type="Proteomes" id="UP000000272"/>
    </source>
</evidence>
<dbReference type="SUPFAM" id="SSF161098">
    <property type="entry name" value="MetI-like"/>
    <property type="match status" value="1"/>
</dbReference>
<dbReference type="Proteomes" id="UP000000272">
    <property type="component" value="Chromosome"/>
</dbReference>
<feature type="transmembrane region" description="Helical" evidence="5">
    <location>
        <begin position="66"/>
        <end position="90"/>
    </location>
</feature>
<feature type="transmembrane region" description="Helical" evidence="5">
    <location>
        <begin position="152"/>
        <end position="176"/>
    </location>
</feature>
<keyword evidence="4 5" id="KW-0472">Membrane</keyword>
<feature type="transmembrane region" description="Helical" evidence="5">
    <location>
        <begin position="257"/>
        <end position="276"/>
    </location>
</feature>
<dbReference type="EMBL" id="CP002131">
    <property type="protein sequence ID" value="ADL06883.1"/>
    <property type="molecule type" value="Genomic_DNA"/>
</dbReference>
<dbReference type="HOGENOM" id="CLU_016047_18_4_9"/>
<evidence type="ECO:0000256" key="5">
    <source>
        <dbReference type="RuleBase" id="RU363032"/>
    </source>
</evidence>
<comment type="subcellular location">
    <subcellularLocation>
        <location evidence="5">Cell membrane</location>
        <topology evidence="5">Multi-pass membrane protein</topology>
    </subcellularLocation>
    <subcellularLocation>
        <location evidence="1">Membrane</location>
        <topology evidence="1">Multi-pass membrane protein</topology>
    </subcellularLocation>
</comment>
<organism evidence="7 8">
    <name type="scientific">Thermosediminibacter oceani (strain ATCC BAA-1034 / DSM 16646 / JW/IW-1228P)</name>
    <dbReference type="NCBI Taxonomy" id="555079"/>
    <lineage>
        <taxon>Bacteria</taxon>
        <taxon>Bacillati</taxon>
        <taxon>Bacillota</taxon>
        <taxon>Clostridia</taxon>
        <taxon>Thermosediminibacterales</taxon>
        <taxon>Thermosediminibacteraceae</taxon>
        <taxon>Thermosediminibacter</taxon>
    </lineage>
</organism>
<evidence type="ECO:0000313" key="7">
    <source>
        <dbReference type="EMBL" id="ADL06883.1"/>
    </source>
</evidence>
<dbReference type="GO" id="GO:0005886">
    <property type="term" value="C:plasma membrane"/>
    <property type="evidence" value="ECO:0007669"/>
    <property type="project" value="UniProtKB-SubCell"/>
</dbReference>